<comment type="caution">
    <text evidence="2">The sequence shown here is derived from an EMBL/GenBank/DDBJ whole genome shotgun (WGS) entry which is preliminary data.</text>
</comment>
<dbReference type="Proteomes" id="UP000789901">
    <property type="component" value="Unassembled WGS sequence"/>
</dbReference>
<sequence length="113" mass="12867">MLLKIAKGIPKRKKAITKSSGCKIASICVQETEQGSCKTGQKEEFRLLKLGTHNINSLKLNKQKLEDLAEYKKEEKIDIIGIDSIIEDMEETTDKNKNVTFNEKQLEDEVNKK</sequence>
<organism evidence="2 3">
    <name type="scientific">Gigaspora margarita</name>
    <dbReference type="NCBI Taxonomy" id="4874"/>
    <lineage>
        <taxon>Eukaryota</taxon>
        <taxon>Fungi</taxon>
        <taxon>Fungi incertae sedis</taxon>
        <taxon>Mucoromycota</taxon>
        <taxon>Glomeromycotina</taxon>
        <taxon>Glomeromycetes</taxon>
        <taxon>Diversisporales</taxon>
        <taxon>Gigasporaceae</taxon>
        <taxon>Gigaspora</taxon>
    </lineage>
</organism>
<gene>
    <name evidence="2" type="ORF">GMARGA_LOCUS3062</name>
</gene>
<name>A0ABM8W3Z9_GIGMA</name>
<evidence type="ECO:0000256" key="1">
    <source>
        <dbReference type="SAM" id="MobiDB-lite"/>
    </source>
</evidence>
<keyword evidence="3" id="KW-1185">Reference proteome</keyword>
<accession>A0ABM8W3Z9</accession>
<reference evidence="2 3" key="1">
    <citation type="submission" date="2021-06" db="EMBL/GenBank/DDBJ databases">
        <authorList>
            <person name="Kallberg Y."/>
            <person name="Tangrot J."/>
            <person name="Rosling A."/>
        </authorList>
    </citation>
    <scope>NUCLEOTIDE SEQUENCE [LARGE SCALE GENOMIC DNA]</scope>
    <source>
        <strain evidence="2 3">120-4 pot B 10/14</strain>
    </source>
</reference>
<evidence type="ECO:0000313" key="2">
    <source>
        <dbReference type="EMBL" id="CAG8519100.1"/>
    </source>
</evidence>
<evidence type="ECO:0000313" key="3">
    <source>
        <dbReference type="Proteomes" id="UP000789901"/>
    </source>
</evidence>
<feature type="region of interest" description="Disordered" evidence="1">
    <location>
        <begin position="93"/>
        <end position="113"/>
    </location>
</feature>
<protein>
    <submittedName>
        <fullName evidence="2">6799_t:CDS:1</fullName>
    </submittedName>
</protein>
<feature type="compositionally biased region" description="Basic and acidic residues" evidence="1">
    <location>
        <begin position="104"/>
        <end position="113"/>
    </location>
</feature>
<proteinExistence type="predicted"/>
<dbReference type="EMBL" id="CAJVQB010001061">
    <property type="protein sequence ID" value="CAG8519100.1"/>
    <property type="molecule type" value="Genomic_DNA"/>
</dbReference>